<feature type="domain" description="Type 4 fimbrial biogenesis protein PilX N-terminal" evidence="2">
    <location>
        <begin position="14"/>
        <end position="63"/>
    </location>
</feature>
<accession>A0ABQ0A7L4</accession>
<dbReference type="Proteomes" id="UP001465153">
    <property type="component" value="Unassembled WGS sequence"/>
</dbReference>
<reference evidence="3 4" key="1">
    <citation type="submission" date="2024-04" db="EMBL/GenBank/DDBJ databases">
        <title>Draft genome sequence of Sessilibacter corallicola NBRC 116591.</title>
        <authorList>
            <person name="Miyakawa T."/>
            <person name="Kusuya Y."/>
            <person name="Miura T."/>
        </authorList>
    </citation>
    <scope>NUCLEOTIDE SEQUENCE [LARGE SCALE GENOMIC DNA]</scope>
    <source>
        <strain evidence="3 4">KU-00831-HH</strain>
    </source>
</reference>
<name>A0ABQ0A7L4_9GAMM</name>
<evidence type="ECO:0000313" key="3">
    <source>
        <dbReference type="EMBL" id="GAA6167528.1"/>
    </source>
</evidence>
<keyword evidence="1" id="KW-1133">Transmembrane helix</keyword>
<dbReference type="Pfam" id="PF14341">
    <property type="entry name" value="PilX_N"/>
    <property type="match status" value="1"/>
</dbReference>
<proteinExistence type="predicted"/>
<feature type="transmembrane region" description="Helical" evidence="1">
    <location>
        <begin position="15"/>
        <end position="40"/>
    </location>
</feature>
<keyword evidence="1" id="KW-0812">Transmembrane</keyword>
<comment type="caution">
    <text evidence="3">The sequence shown here is derived from an EMBL/GenBank/DDBJ whole genome shotgun (WGS) entry which is preliminary data.</text>
</comment>
<organism evidence="3 4">
    <name type="scientific">Sessilibacter corallicola</name>
    <dbReference type="NCBI Taxonomy" id="2904075"/>
    <lineage>
        <taxon>Bacteria</taxon>
        <taxon>Pseudomonadati</taxon>
        <taxon>Pseudomonadota</taxon>
        <taxon>Gammaproteobacteria</taxon>
        <taxon>Cellvibrionales</taxon>
        <taxon>Cellvibrionaceae</taxon>
        <taxon>Sessilibacter</taxon>
    </lineage>
</organism>
<dbReference type="EMBL" id="BAABWN010000003">
    <property type="protein sequence ID" value="GAA6167528.1"/>
    <property type="molecule type" value="Genomic_DNA"/>
</dbReference>
<sequence>MNQLSLRKPGRENGAVLIISLVILLVLTLIVLGSSSNAILQENMTGSMRRSSQLFQVAESALREAETRVSEIDDLSIVGVETGVFDTGVAPSDYFSGDTWESNSSVLAQEIIPGINARYFIELIGEQQLDVVANEVQVNNSYGQVEAIVSTVIFRIVVRANLNDTNFSKVVSSYYTVTL</sequence>
<dbReference type="InterPro" id="IPR025746">
    <property type="entry name" value="PilX_N_dom"/>
</dbReference>
<evidence type="ECO:0000256" key="1">
    <source>
        <dbReference type="SAM" id="Phobius"/>
    </source>
</evidence>
<protein>
    <recommendedName>
        <fullName evidence="2">Type 4 fimbrial biogenesis protein PilX N-terminal domain-containing protein</fullName>
    </recommendedName>
</protein>
<keyword evidence="1" id="KW-0472">Membrane</keyword>
<evidence type="ECO:0000259" key="2">
    <source>
        <dbReference type="Pfam" id="PF14341"/>
    </source>
</evidence>
<keyword evidence="4" id="KW-1185">Reference proteome</keyword>
<dbReference type="RefSeq" id="WP_353302131.1">
    <property type="nucleotide sequence ID" value="NZ_BAABWN010000003.1"/>
</dbReference>
<evidence type="ECO:0000313" key="4">
    <source>
        <dbReference type="Proteomes" id="UP001465153"/>
    </source>
</evidence>
<gene>
    <name evidence="3" type="ORF">NBRC116591_13380</name>
</gene>